<evidence type="ECO:0000256" key="2">
    <source>
        <dbReference type="ARBA" id="ARBA00023315"/>
    </source>
</evidence>
<evidence type="ECO:0000313" key="4">
    <source>
        <dbReference type="EMBL" id="MFC0049138.1"/>
    </source>
</evidence>
<dbReference type="Pfam" id="PF09500">
    <property type="entry name" value="YiiD_C"/>
    <property type="match status" value="1"/>
</dbReference>
<name>A0ABV6BGE2_9GAMM</name>
<dbReference type="InterPro" id="IPR050832">
    <property type="entry name" value="Bact_Acetyltransf"/>
</dbReference>
<gene>
    <name evidence="4" type="ORF">ACFFJP_12655</name>
</gene>
<dbReference type="PANTHER" id="PTHR43877">
    <property type="entry name" value="AMINOALKYLPHOSPHONATE N-ACETYLTRANSFERASE-RELATED-RELATED"/>
    <property type="match status" value="1"/>
</dbReference>
<feature type="domain" description="N-acetyltransferase" evidence="3">
    <location>
        <begin position="4"/>
        <end position="145"/>
    </location>
</feature>
<dbReference type="EMBL" id="JBHLXP010000003">
    <property type="protein sequence ID" value="MFC0049138.1"/>
    <property type="molecule type" value="Genomic_DNA"/>
</dbReference>
<evidence type="ECO:0000313" key="5">
    <source>
        <dbReference type="Proteomes" id="UP001589813"/>
    </source>
</evidence>
<keyword evidence="5" id="KW-1185">Reference proteome</keyword>
<evidence type="ECO:0000259" key="3">
    <source>
        <dbReference type="PROSITE" id="PS51186"/>
    </source>
</evidence>
<dbReference type="InterPro" id="IPR029069">
    <property type="entry name" value="HotDog_dom_sf"/>
</dbReference>
<dbReference type="PANTHER" id="PTHR43877:SF2">
    <property type="entry name" value="AMINOALKYLPHOSPHONATE N-ACETYLTRANSFERASE-RELATED"/>
    <property type="match status" value="1"/>
</dbReference>
<dbReference type="InterPro" id="IPR012660">
    <property type="entry name" value="YiiD_C"/>
</dbReference>
<comment type="caution">
    <text evidence="4">The sequence shown here is derived from an EMBL/GenBank/DDBJ whole genome shotgun (WGS) entry which is preliminary data.</text>
</comment>
<proteinExistence type="predicted"/>
<reference evidence="4 5" key="1">
    <citation type="submission" date="2024-09" db="EMBL/GenBank/DDBJ databases">
        <authorList>
            <person name="Sun Q."/>
            <person name="Mori K."/>
        </authorList>
    </citation>
    <scope>NUCLEOTIDE SEQUENCE [LARGE SCALE GENOMIC DNA]</scope>
    <source>
        <strain evidence="4 5">KCTC 23315</strain>
    </source>
</reference>
<dbReference type="PROSITE" id="PS51186">
    <property type="entry name" value="GNAT"/>
    <property type="match status" value="1"/>
</dbReference>
<dbReference type="NCBIfam" id="TIGR02447">
    <property type="entry name" value="yiiD_Cterm"/>
    <property type="match status" value="1"/>
</dbReference>
<dbReference type="CDD" id="cd04301">
    <property type="entry name" value="NAT_SF"/>
    <property type="match status" value="1"/>
</dbReference>
<protein>
    <submittedName>
        <fullName evidence="4">YiiD C-terminal domain-containing protein</fullName>
    </submittedName>
</protein>
<dbReference type="Gene3D" id="3.10.129.10">
    <property type="entry name" value="Hotdog Thioesterase"/>
    <property type="match status" value="1"/>
</dbReference>
<evidence type="ECO:0000256" key="1">
    <source>
        <dbReference type="ARBA" id="ARBA00022679"/>
    </source>
</evidence>
<dbReference type="Proteomes" id="UP001589813">
    <property type="component" value="Unassembled WGS sequence"/>
</dbReference>
<dbReference type="RefSeq" id="WP_377244440.1">
    <property type="nucleotide sequence ID" value="NZ_JBHLXP010000003.1"/>
</dbReference>
<organism evidence="4 5">
    <name type="scientific">Rheinheimera tilapiae</name>
    <dbReference type="NCBI Taxonomy" id="875043"/>
    <lineage>
        <taxon>Bacteria</taxon>
        <taxon>Pseudomonadati</taxon>
        <taxon>Pseudomonadota</taxon>
        <taxon>Gammaproteobacteria</taxon>
        <taxon>Chromatiales</taxon>
        <taxon>Chromatiaceae</taxon>
        <taxon>Rheinheimera</taxon>
    </lineage>
</organism>
<sequence length="305" mass="33885">MQYQVTSPHSAQDWLDYYQLRYQVLREPWGQPPGSEQDELEASSAHRMVRAADGQLLAVGRLHQLADGWCQVRYMAVAESARGQGLGALVLRALEQQGLAWGCDQLTLNARENAFSFYQKLGYKAGKPLAPLYGIAHQQMTKRLRLGGDTAQFTRWCANLQQTWHQTIPLSAFMQLQITQFDGNLLACQAPLAPNKNLHHTMFAGSIYSLLTLTGWGLIWLQLQALGLQGDIVLADADIRYLAPVQQDARAQVQLLDAVGDLTALTRGRHVRQLLTVRLTEGDRLLAEFHGRFVVKPATVAVSAG</sequence>
<dbReference type="SUPFAM" id="SSF55729">
    <property type="entry name" value="Acyl-CoA N-acyltransferases (Nat)"/>
    <property type="match status" value="1"/>
</dbReference>
<keyword evidence="2" id="KW-0012">Acyltransferase</keyword>
<dbReference type="Pfam" id="PF00583">
    <property type="entry name" value="Acetyltransf_1"/>
    <property type="match status" value="1"/>
</dbReference>
<dbReference type="InterPro" id="IPR016181">
    <property type="entry name" value="Acyl_CoA_acyltransferase"/>
</dbReference>
<accession>A0ABV6BGE2</accession>
<dbReference type="Gene3D" id="3.40.630.30">
    <property type="match status" value="1"/>
</dbReference>
<dbReference type="InterPro" id="IPR000182">
    <property type="entry name" value="GNAT_dom"/>
</dbReference>
<dbReference type="SUPFAM" id="SSF54637">
    <property type="entry name" value="Thioesterase/thiol ester dehydrase-isomerase"/>
    <property type="match status" value="1"/>
</dbReference>
<keyword evidence="1" id="KW-0808">Transferase</keyword>